<sequence length="320" mass="34757">MQRPFSFHIPSPISILPFNTNHPIYSLRATADPSTPSTSSIDTPVQDRFVVQPTPITADESCQGYSYSGQAAPPCQCMPSDPLDGFPWASSSSKPCLNGEGAICGYQAPHRVMCQHSQHPSLAYSTTNPPVLPCPRSSGPPVFIPRACHTHSLTLAQASHVYPPPPLMQHHRHTEVNIVYDLTTSTTKSTQTSTTTMTVLQTGLPPSANASAALASNPCLPYAPTRYAPHHHPLVRSSLTSNGWQPPNAYPFPSYVAPAPLPTLPVPPVPLYHPKPVHPLPEWTKKSSLVLDELFMEAMHLLWASAGVMEHLSQAPQLRK</sequence>
<dbReference type="Proteomes" id="UP001201163">
    <property type="component" value="Unassembled WGS sequence"/>
</dbReference>
<protein>
    <submittedName>
        <fullName evidence="1">Uncharacterized protein</fullName>
    </submittedName>
</protein>
<organism evidence="1 2">
    <name type="scientific">Lactarius akahatsu</name>
    <dbReference type="NCBI Taxonomy" id="416441"/>
    <lineage>
        <taxon>Eukaryota</taxon>
        <taxon>Fungi</taxon>
        <taxon>Dikarya</taxon>
        <taxon>Basidiomycota</taxon>
        <taxon>Agaricomycotina</taxon>
        <taxon>Agaricomycetes</taxon>
        <taxon>Russulales</taxon>
        <taxon>Russulaceae</taxon>
        <taxon>Lactarius</taxon>
    </lineage>
</organism>
<reference evidence="1" key="1">
    <citation type="submission" date="2022-01" db="EMBL/GenBank/DDBJ databases">
        <title>Comparative genomics reveals a dynamic genome evolution in the ectomycorrhizal milk-cap (Lactarius) mushrooms.</title>
        <authorList>
            <consortium name="DOE Joint Genome Institute"/>
            <person name="Lebreton A."/>
            <person name="Tang N."/>
            <person name="Kuo A."/>
            <person name="LaButti K."/>
            <person name="Drula E."/>
            <person name="Barry K."/>
            <person name="Clum A."/>
            <person name="Lipzen A."/>
            <person name="Mousain D."/>
            <person name="Ng V."/>
            <person name="Wang R."/>
            <person name="Wang X."/>
            <person name="Dai Y."/>
            <person name="Henrissat B."/>
            <person name="Grigoriev I.V."/>
            <person name="Guerin-Laguette A."/>
            <person name="Yu F."/>
            <person name="Martin F.M."/>
        </authorList>
    </citation>
    <scope>NUCLEOTIDE SEQUENCE</scope>
    <source>
        <strain evidence="1">QP</strain>
    </source>
</reference>
<evidence type="ECO:0000313" key="2">
    <source>
        <dbReference type="Proteomes" id="UP001201163"/>
    </source>
</evidence>
<dbReference type="AlphaFoldDB" id="A0AAD4LMC2"/>
<dbReference type="EMBL" id="JAKELL010000007">
    <property type="protein sequence ID" value="KAH8997444.1"/>
    <property type="molecule type" value="Genomic_DNA"/>
</dbReference>
<comment type="caution">
    <text evidence="1">The sequence shown here is derived from an EMBL/GenBank/DDBJ whole genome shotgun (WGS) entry which is preliminary data.</text>
</comment>
<accession>A0AAD4LMC2</accession>
<name>A0AAD4LMC2_9AGAM</name>
<keyword evidence="2" id="KW-1185">Reference proteome</keyword>
<gene>
    <name evidence="1" type="ORF">EDB92DRAFT_1428011</name>
</gene>
<proteinExistence type="predicted"/>
<evidence type="ECO:0000313" key="1">
    <source>
        <dbReference type="EMBL" id="KAH8997444.1"/>
    </source>
</evidence>